<keyword evidence="2 4" id="KW-0378">Hydrolase</keyword>
<dbReference type="InterPro" id="IPR029058">
    <property type="entry name" value="AB_hydrolase_fold"/>
</dbReference>
<dbReference type="PANTHER" id="PTHR10655:SF17">
    <property type="entry name" value="LYSOPHOSPHOLIPASE-LIKE PROTEIN 1"/>
    <property type="match status" value="1"/>
</dbReference>
<dbReference type="InterPro" id="IPR003140">
    <property type="entry name" value="PLipase/COase/thioEstase"/>
</dbReference>
<comment type="similarity">
    <text evidence="1">Belongs to the AB hydrolase superfamily. AB hydrolase 2 family.</text>
</comment>
<dbReference type="PANTHER" id="PTHR10655">
    <property type="entry name" value="LYSOPHOSPHOLIPASE-RELATED"/>
    <property type="match status" value="1"/>
</dbReference>
<dbReference type="Pfam" id="PF02230">
    <property type="entry name" value="Abhydrolase_2"/>
    <property type="match status" value="1"/>
</dbReference>
<proteinExistence type="inferred from homology"/>
<gene>
    <name evidence="4" type="ORF">ACFPRA_20405</name>
</gene>
<dbReference type="GO" id="GO:0016787">
    <property type="term" value="F:hydrolase activity"/>
    <property type="evidence" value="ECO:0007669"/>
    <property type="project" value="UniProtKB-KW"/>
</dbReference>
<dbReference type="RefSeq" id="WP_381438791.1">
    <property type="nucleotide sequence ID" value="NZ_JBHSNO010000015.1"/>
</dbReference>
<dbReference type="EMBL" id="JBHSNO010000015">
    <property type="protein sequence ID" value="MFC5591248.1"/>
    <property type="molecule type" value="Genomic_DNA"/>
</dbReference>
<dbReference type="SUPFAM" id="SSF53474">
    <property type="entry name" value="alpha/beta-Hydrolases"/>
    <property type="match status" value="1"/>
</dbReference>
<evidence type="ECO:0000313" key="5">
    <source>
        <dbReference type="Proteomes" id="UP001596109"/>
    </source>
</evidence>
<evidence type="ECO:0000256" key="1">
    <source>
        <dbReference type="ARBA" id="ARBA00006499"/>
    </source>
</evidence>
<comment type="caution">
    <text evidence="4">The sequence shown here is derived from an EMBL/GenBank/DDBJ whole genome shotgun (WGS) entry which is preliminary data.</text>
</comment>
<feature type="domain" description="Phospholipase/carboxylesterase/thioesterase" evidence="3">
    <location>
        <begin position="18"/>
        <end position="208"/>
    </location>
</feature>
<dbReference type="Proteomes" id="UP001596109">
    <property type="component" value="Unassembled WGS sequence"/>
</dbReference>
<dbReference type="Gene3D" id="3.40.50.1820">
    <property type="entry name" value="alpha/beta hydrolase"/>
    <property type="match status" value="1"/>
</dbReference>
<accession>A0ABW0TR00</accession>
<sequence>MKSPFTFVHTAPKAAAGKQPAIFLLHGMGSHEEDLLQLVQDFKDSHHIFSLRGPIVFDPGYAFFTMEEEGKPIRTVFDEVLMYIQSFIHEAIAEFELDEEQIYVLGFSQGAVLAQSLALTMGNVIRGVVALSGYIPDFVKLDYKKQAVNHLNIFISHGEYDYIIPPQWGRESKEYFESLDAKVTFKTYKDGHGVTPENHHDLIAFLRQNS</sequence>
<reference evidence="5" key="1">
    <citation type="journal article" date="2019" name="Int. J. Syst. Evol. Microbiol.">
        <title>The Global Catalogue of Microorganisms (GCM) 10K type strain sequencing project: providing services to taxonomists for standard genome sequencing and annotation.</title>
        <authorList>
            <consortium name="The Broad Institute Genomics Platform"/>
            <consortium name="The Broad Institute Genome Sequencing Center for Infectious Disease"/>
            <person name="Wu L."/>
            <person name="Ma J."/>
        </authorList>
    </citation>
    <scope>NUCLEOTIDE SEQUENCE [LARGE SCALE GENOMIC DNA]</scope>
    <source>
        <strain evidence="5">CGMCC 4.1434</strain>
    </source>
</reference>
<name>A0ABW0TR00_9BACL</name>
<organism evidence="4 5">
    <name type="scientific">Sporosarcina soli</name>
    <dbReference type="NCBI Taxonomy" id="334736"/>
    <lineage>
        <taxon>Bacteria</taxon>
        <taxon>Bacillati</taxon>
        <taxon>Bacillota</taxon>
        <taxon>Bacilli</taxon>
        <taxon>Bacillales</taxon>
        <taxon>Caryophanaceae</taxon>
        <taxon>Sporosarcina</taxon>
    </lineage>
</organism>
<evidence type="ECO:0000313" key="4">
    <source>
        <dbReference type="EMBL" id="MFC5591248.1"/>
    </source>
</evidence>
<evidence type="ECO:0000259" key="3">
    <source>
        <dbReference type="Pfam" id="PF02230"/>
    </source>
</evidence>
<keyword evidence="5" id="KW-1185">Reference proteome</keyword>
<evidence type="ECO:0000256" key="2">
    <source>
        <dbReference type="ARBA" id="ARBA00022801"/>
    </source>
</evidence>
<protein>
    <submittedName>
        <fullName evidence="4">Alpha/beta hydrolase</fullName>
    </submittedName>
</protein>
<dbReference type="InterPro" id="IPR050565">
    <property type="entry name" value="LYPA1-2/EST-like"/>
</dbReference>